<evidence type="ECO:0000313" key="3">
    <source>
        <dbReference type="Proteomes" id="UP000596742"/>
    </source>
</evidence>
<dbReference type="InterPro" id="IPR036397">
    <property type="entry name" value="RNaseH_sf"/>
</dbReference>
<protein>
    <recommendedName>
        <fullName evidence="1">Integrase zinc-binding domain-containing protein</fullName>
    </recommendedName>
</protein>
<name>A0A8B6H8D4_MYTGA</name>
<comment type="caution">
    <text evidence="2">The sequence shown here is derived from an EMBL/GenBank/DDBJ whole genome shotgun (WGS) entry which is preliminary data.</text>
</comment>
<dbReference type="FunFam" id="1.10.340.70:FF:000001">
    <property type="entry name" value="Retrovirus-related Pol polyprotein from transposon gypsy-like Protein"/>
    <property type="match status" value="1"/>
</dbReference>
<dbReference type="OrthoDB" id="10059697at2759"/>
<dbReference type="PANTHER" id="PTHR47266">
    <property type="entry name" value="ENDONUCLEASE-RELATED"/>
    <property type="match status" value="1"/>
</dbReference>
<gene>
    <name evidence="2" type="ORF">MGAL_10B012975</name>
</gene>
<sequence>MLKSHVEKPPFSHVSGQSSVVKAYWNMWEQLELVDDVLYRKWFRLETDKISRLVIAPKELKQKILTLAHDDVSGGHLGITKTVQKVRQRFYWVNLQSDVTDWIKSCPICFARKNPPRKNSAEMENIRVGEPLERVAMDITGPFTITKFKNRYVLVLMNYFTKWVEA</sequence>
<reference evidence="2" key="1">
    <citation type="submission" date="2018-11" db="EMBL/GenBank/DDBJ databases">
        <authorList>
            <person name="Alioto T."/>
            <person name="Alioto T."/>
        </authorList>
    </citation>
    <scope>NUCLEOTIDE SEQUENCE</scope>
</reference>
<dbReference type="GO" id="GO:0003676">
    <property type="term" value="F:nucleic acid binding"/>
    <property type="evidence" value="ECO:0007669"/>
    <property type="project" value="InterPro"/>
</dbReference>
<keyword evidence="3" id="KW-1185">Reference proteome</keyword>
<dbReference type="InterPro" id="IPR041588">
    <property type="entry name" value="Integrase_H2C2"/>
</dbReference>
<dbReference type="EMBL" id="UYJE01009652">
    <property type="protein sequence ID" value="VDI75256.1"/>
    <property type="molecule type" value="Genomic_DNA"/>
</dbReference>
<accession>A0A8B6H8D4</accession>
<dbReference type="InterPro" id="IPR052160">
    <property type="entry name" value="Gypsy_RT_Integrase-like"/>
</dbReference>
<dbReference type="Gene3D" id="1.10.340.70">
    <property type="match status" value="1"/>
</dbReference>
<evidence type="ECO:0000313" key="2">
    <source>
        <dbReference type="EMBL" id="VDI75256.1"/>
    </source>
</evidence>
<dbReference type="Proteomes" id="UP000596742">
    <property type="component" value="Unassembled WGS sequence"/>
</dbReference>
<dbReference type="Pfam" id="PF17921">
    <property type="entry name" value="Integrase_H2C2"/>
    <property type="match status" value="1"/>
</dbReference>
<proteinExistence type="predicted"/>
<dbReference type="Gene3D" id="3.30.420.10">
    <property type="entry name" value="Ribonuclease H-like superfamily/Ribonuclease H"/>
    <property type="match status" value="1"/>
</dbReference>
<feature type="domain" description="Integrase zinc-binding" evidence="1">
    <location>
        <begin position="57"/>
        <end position="114"/>
    </location>
</feature>
<evidence type="ECO:0000259" key="1">
    <source>
        <dbReference type="Pfam" id="PF17921"/>
    </source>
</evidence>
<organism evidence="2 3">
    <name type="scientific">Mytilus galloprovincialis</name>
    <name type="common">Mediterranean mussel</name>
    <dbReference type="NCBI Taxonomy" id="29158"/>
    <lineage>
        <taxon>Eukaryota</taxon>
        <taxon>Metazoa</taxon>
        <taxon>Spiralia</taxon>
        <taxon>Lophotrochozoa</taxon>
        <taxon>Mollusca</taxon>
        <taxon>Bivalvia</taxon>
        <taxon>Autobranchia</taxon>
        <taxon>Pteriomorphia</taxon>
        <taxon>Mytilida</taxon>
        <taxon>Mytiloidea</taxon>
        <taxon>Mytilidae</taxon>
        <taxon>Mytilinae</taxon>
        <taxon>Mytilus</taxon>
    </lineage>
</organism>
<dbReference type="AlphaFoldDB" id="A0A8B6H8D4"/>